<keyword evidence="3" id="KW-0378">Hydrolase</keyword>
<sequence length="531" mass="59257">MPVRGSREPRWLAAAAMVAVAGLTVAGCTSGDTQGQGPQRERHVVPKGPAPVRAPNQHDTVLPGKPLTADAFTQPRRQPNLLMITVDDAAQKDMRYLPHVQHLMADQGTTLDNGLAPTPICVPARASLVSGQYSHNHGALTINGAGGGFKAFEDEDTLPVWLQRAGYDTMFIGKYLNGYGEDGSETYVPPGWSDWRATVDPTTYNFVRPTVNDNGTDRTYHQYSSDLFSDLTVDMLDDPARERKPWYLWVNYVAPHTGGPDAKDDPKVLHPDDESPIKTTTPAPEDENSFDWLHLPRTPDMFEEDTSDKAIIRPVHRTVDSVHRQEMREARQQRIEALQSVDRAVARTVRTLRSTGQLDNTYIVFTSDNGYVLGEHNLDGKLWYFREIAGIPMYIRGPGVAKGERSDAPVTNADWAPTFAALAGAKPTRKVDGTNVLPWLDTRAARRVVPIEGYPVQGGTTPLYTGVVVGPWTYVENKRGRAELYYRNVDPWQLDNLRRDPRYHAQYKQLRELTRKYADCAGSGCPSDFYR</sequence>
<evidence type="ECO:0000313" key="9">
    <source>
        <dbReference type="Proteomes" id="UP001501771"/>
    </source>
</evidence>
<evidence type="ECO:0000259" key="7">
    <source>
        <dbReference type="Pfam" id="PF00884"/>
    </source>
</evidence>
<dbReference type="PANTHER" id="PTHR43108:SF8">
    <property type="entry name" value="SD21168P"/>
    <property type="match status" value="1"/>
</dbReference>
<dbReference type="PROSITE" id="PS00149">
    <property type="entry name" value="SULFATASE_2"/>
    <property type="match status" value="1"/>
</dbReference>
<dbReference type="SUPFAM" id="SSF53649">
    <property type="entry name" value="Alkaline phosphatase-like"/>
    <property type="match status" value="1"/>
</dbReference>
<dbReference type="Gene3D" id="3.40.720.10">
    <property type="entry name" value="Alkaline Phosphatase, subunit A"/>
    <property type="match status" value="1"/>
</dbReference>
<feature type="region of interest" description="Disordered" evidence="5">
    <location>
        <begin position="259"/>
        <end position="289"/>
    </location>
</feature>
<name>A0ABN2ZRS4_9ACTN</name>
<proteinExistence type="inferred from homology"/>
<dbReference type="EMBL" id="BAAAQR010000005">
    <property type="protein sequence ID" value="GAA2146039.1"/>
    <property type="molecule type" value="Genomic_DNA"/>
</dbReference>
<accession>A0ABN2ZRS4</accession>
<protein>
    <recommendedName>
        <fullName evidence="7">Sulfatase N-terminal domain-containing protein</fullName>
    </recommendedName>
</protein>
<organism evidence="8 9">
    <name type="scientific">Nocardioides koreensis</name>
    <dbReference type="NCBI Taxonomy" id="433651"/>
    <lineage>
        <taxon>Bacteria</taxon>
        <taxon>Bacillati</taxon>
        <taxon>Actinomycetota</taxon>
        <taxon>Actinomycetes</taxon>
        <taxon>Propionibacteriales</taxon>
        <taxon>Nocardioidaceae</taxon>
        <taxon>Nocardioides</taxon>
    </lineage>
</organism>
<dbReference type="CDD" id="cd16147">
    <property type="entry name" value="G6S"/>
    <property type="match status" value="1"/>
</dbReference>
<evidence type="ECO:0000313" key="8">
    <source>
        <dbReference type="EMBL" id="GAA2146039.1"/>
    </source>
</evidence>
<dbReference type="PANTHER" id="PTHR43108">
    <property type="entry name" value="N-ACETYLGLUCOSAMINE-6-SULFATASE FAMILY MEMBER"/>
    <property type="match status" value="1"/>
</dbReference>
<evidence type="ECO:0000256" key="1">
    <source>
        <dbReference type="ARBA" id="ARBA00008779"/>
    </source>
</evidence>
<keyword evidence="4" id="KW-0325">Glycoprotein</keyword>
<dbReference type="Proteomes" id="UP001501771">
    <property type="component" value="Unassembled WGS sequence"/>
</dbReference>
<dbReference type="InterPro" id="IPR017850">
    <property type="entry name" value="Alkaline_phosphatase_core_sf"/>
</dbReference>
<feature type="compositionally biased region" description="Basic and acidic residues" evidence="5">
    <location>
        <begin position="261"/>
        <end position="276"/>
    </location>
</feature>
<feature type="signal peptide" evidence="6">
    <location>
        <begin position="1"/>
        <end position="26"/>
    </location>
</feature>
<evidence type="ECO:0000256" key="4">
    <source>
        <dbReference type="ARBA" id="ARBA00023180"/>
    </source>
</evidence>
<feature type="domain" description="Sulfatase N-terminal" evidence="7">
    <location>
        <begin position="79"/>
        <end position="425"/>
    </location>
</feature>
<comment type="caution">
    <text evidence="8">The sequence shown here is derived from an EMBL/GenBank/DDBJ whole genome shotgun (WGS) entry which is preliminary data.</text>
</comment>
<evidence type="ECO:0000256" key="6">
    <source>
        <dbReference type="SAM" id="SignalP"/>
    </source>
</evidence>
<dbReference type="InterPro" id="IPR000917">
    <property type="entry name" value="Sulfatase_N"/>
</dbReference>
<feature type="region of interest" description="Disordered" evidence="5">
    <location>
        <begin position="29"/>
        <end position="64"/>
    </location>
</feature>
<evidence type="ECO:0000256" key="2">
    <source>
        <dbReference type="ARBA" id="ARBA00022729"/>
    </source>
</evidence>
<feature type="chain" id="PRO_5045593775" description="Sulfatase N-terminal domain-containing protein" evidence="6">
    <location>
        <begin position="27"/>
        <end position="531"/>
    </location>
</feature>
<gene>
    <name evidence="8" type="ORF">GCM10009844_21550</name>
</gene>
<dbReference type="InterPro" id="IPR024607">
    <property type="entry name" value="Sulfatase_CS"/>
</dbReference>
<keyword evidence="2 6" id="KW-0732">Signal</keyword>
<evidence type="ECO:0000256" key="5">
    <source>
        <dbReference type="SAM" id="MobiDB-lite"/>
    </source>
</evidence>
<evidence type="ECO:0000256" key="3">
    <source>
        <dbReference type="ARBA" id="ARBA00022801"/>
    </source>
</evidence>
<dbReference type="Pfam" id="PF00884">
    <property type="entry name" value="Sulfatase"/>
    <property type="match status" value="1"/>
</dbReference>
<reference evidence="8 9" key="1">
    <citation type="journal article" date="2019" name="Int. J. Syst. Evol. Microbiol.">
        <title>The Global Catalogue of Microorganisms (GCM) 10K type strain sequencing project: providing services to taxonomists for standard genome sequencing and annotation.</title>
        <authorList>
            <consortium name="The Broad Institute Genomics Platform"/>
            <consortium name="The Broad Institute Genome Sequencing Center for Infectious Disease"/>
            <person name="Wu L."/>
            <person name="Ma J."/>
        </authorList>
    </citation>
    <scope>NUCLEOTIDE SEQUENCE [LARGE SCALE GENOMIC DNA]</scope>
    <source>
        <strain evidence="8 9">JCM 16022</strain>
    </source>
</reference>
<dbReference type="PROSITE" id="PS51257">
    <property type="entry name" value="PROKAR_LIPOPROTEIN"/>
    <property type="match status" value="1"/>
</dbReference>
<comment type="similarity">
    <text evidence="1">Belongs to the sulfatase family.</text>
</comment>
<dbReference type="RefSeq" id="WP_344151350.1">
    <property type="nucleotide sequence ID" value="NZ_BAAAQR010000005.1"/>
</dbReference>
<keyword evidence="9" id="KW-1185">Reference proteome</keyword>